<sequence>MQRQPYSQQAVLENENLISKTADKLVQRIKVHAQDFSRTRCVDVFPLCGLFSLEVICKAAFNKEWSDLESGASSLLQAMDESAKLLPIDAALPFLKRFGIGEYVPGLIGRTFKEFRNWSEATRKLLRDFQQDEVSRDRSQRFMATPLIMAEDGYLGRVLTEDEAVEEAMGIAFAGSGTTSTTLVYLLYNLSLPENISHQQKLREELRAAGETLHQLQNLPYLNAVIKETMRLNPTIISTLPRVLDVDLPLAKTGFALPAGTIVGMQNYVHHRDASIFPDPECFRPERWLGNCDLAENSITPFSLGPRNCIGQNLARAELYLAVSRIFRQLSLTLSKSMKESDMEMEDRFNIAPRGRKLFLDVKIL</sequence>
<name>A0ACC2ZRK3_9EURO</name>
<gene>
    <name evidence="1" type="ORF">H2198_010524</name>
</gene>
<evidence type="ECO:0000313" key="1">
    <source>
        <dbReference type="EMBL" id="KAJ9650162.1"/>
    </source>
</evidence>
<dbReference type="Proteomes" id="UP001172386">
    <property type="component" value="Unassembled WGS sequence"/>
</dbReference>
<reference evidence="1" key="1">
    <citation type="submission" date="2022-10" db="EMBL/GenBank/DDBJ databases">
        <title>Culturing micro-colonial fungi from biological soil crusts in the Mojave desert and describing Neophaeococcomyces mojavensis, and introducing the new genera and species Taxawa tesnikishii.</title>
        <authorList>
            <person name="Kurbessoian T."/>
            <person name="Stajich J.E."/>
        </authorList>
    </citation>
    <scope>NUCLEOTIDE SEQUENCE</scope>
    <source>
        <strain evidence="1">JES_112</strain>
    </source>
</reference>
<organism evidence="1 2">
    <name type="scientific">Neophaeococcomyces mojaviensis</name>
    <dbReference type="NCBI Taxonomy" id="3383035"/>
    <lineage>
        <taxon>Eukaryota</taxon>
        <taxon>Fungi</taxon>
        <taxon>Dikarya</taxon>
        <taxon>Ascomycota</taxon>
        <taxon>Pezizomycotina</taxon>
        <taxon>Eurotiomycetes</taxon>
        <taxon>Chaetothyriomycetidae</taxon>
        <taxon>Chaetothyriales</taxon>
        <taxon>Chaetothyriales incertae sedis</taxon>
        <taxon>Neophaeococcomyces</taxon>
    </lineage>
</organism>
<comment type="caution">
    <text evidence="1">The sequence shown here is derived from an EMBL/GenBank/DDBJ whole genome shotgun (WGS) entry which is preliminary data.</text>
</comment>
<protein>
    <submittedName>
        <fullName evidence="1">Uncharacterized protein</fullName>
    </submittedName>
</protein>
<proteinExistence type="predicted"/>
<accession>A0ACC2ZRK3</accession>
<dbReference type="EMBL" id="JAPDRQ010000376">
    <property type="protein sequence ID" value="KAJ9650162.1"/>
    <property type="molecule type" value="Genomic_DNA"/>
</dbReference>
<keyword evidence="2" id="KW-1185">Reference proteome</keyword>
<evidence type="ECO:0000313" key="2">
    <source>
        <dbReference type="Proteomes" id="UP001172386"/>
    </source>
</evidence>